<comment type="caution">
    <text evidence="2">The sequence shown here is derived from an EMBL/GenBank/DDBJ whole genome shotgun (WGS) entry which is preliminary data.</text>
</comment>
<accession>A0A0V7ZV84</accession>
<dbReference type="RefSeq" id="WP_027846880.1">
    <property type="nucleotide sequence ID" value="NZ_LMTZ01000056.1"/>
</dbReference>
<evidence type="ECO:0000313" key="2">
    <source>
        <dbReference type="EMBL" id="KST68549.1"/>
    </source>
</evidence>
<evidence type="ECO:0000313" key="1">
    <source>
        <dbReference type="EMBL" id="KST68534.1"/>
    </source>
</evidence>
<evidence type="ECO:0000313" key="3">
    <source>
        <dbReference type="Proteomes" id="UP000053372"/>
    </source>
</evidence>
<sequence>MKHLLYIASAVLGCSLMNWVLFGKPAQAQVAYGSYVGVGPTVGLSDGGQVGGVIAGRYKLLKAPVSFRAQALIGKNTAIVPTVSYDFPLDWQTDAYVGAGLALAGGDTPSPVGNKVSFAVQPGVDYMVPNSNTVIFGNAIIAFDAYRNSSGAAVSVQGGVGLRF</sequence>
<reference evidence="2 3" key="1">
    <citation type="journal article" date="2015" name="Genome Announc.">
        <title>Draft Genome of the Euendolithic (true boring) Cyanobacterium Mastigocoleus testarum strain BC008.</title>
        <authorList>
            <person name="Guida B.S."/>
            <person name="Garcia-Pichel F."/>
        </authorList>
    </citation>
    <scope>NUCLEOTIDE SEQUENCE [LARGE SCALE GENOMIC DNA]</scope>
    <source>
        <strain evidence="2 3">BC008</strain>
    </source>
</reference>
<gene>
    <name evidence="1" type="ORF">BC008_01315</name>
    <name evidence="2" type="ORF">BC008_01390</name>
</gene>
<dbReference type="Proteomes" id="UP000053372">
    <property type="component" value="Unassembled WGS sequence"/>
</dbReference>
<evidence type="ECO:0008006" key="4">
    <source>
        <dbReference type="Google" id="ProtNLM"/>
    </source>
</evidence>
<proteinExistence type="predicted"/>
<dbReference type="EMBL" id="LMTZ01000057">
    <property type="protein sequence ID" value="KST68534.1"/>
    <property type="molecule type" value="Genomic_DNA"/>
</dbReference>
<keyword evidence="3" id="KW-1185">Reference proteome</keyword>
<dbReference type="OrthoDB" id="530424at2"/>
<organism evidence="2 3">
    <name type="scientific">Mastigocoleus testarum BC008</name>
    <dbReference type="NCBI Taxonomy" id="371196"/>
    <lineage>
        <taxon>Bacteria</taxon>
        <taxon>Bacillati</taxon>
        <taxon>Cyanobacteriota</taxon>
        <taxon>Cyanophyceae</taxon>
        <taxon>Nostocales</taxon>
        <taxon>Hapalosiphonaceae</taxon>
        <taxon>Mastigocoleus</taxon>
    </lineage>
</organism>
<name>A0A0V7ZV84_9CYAN</name>
<protein>
    <recommendedName>
        <fullName evidence="4">Outer membrane protein beta-barrel domain-containing protein</fullName>
    </recommendedName>
</protein>
<dbReference type="AlphaFoldDB" id="A0A0V7ZV84"/>
<dbReference type="EMBL" id="LMTZ01000056">
    <property type="protein sequence ID" value="KST68549.1"/>
    <property type="molecule type" value="Genomic_DNA"/>
</dbReference>